<protein>
    <recommendedName>
        <fullName evidence="3">Phage protein</fullName>
    </recommendedName>
</protein>
<dbReference type="RefSeq" id="WP_171635698.1">
    <property type="nucleotide sequence ID" value="NZ_WHNY01000075.1"/>
</dbReference>
<evidence type="ECO:0000313" key="2">
    <source>
        <dbReference type="Proteomes" id="UP000653578"/>
    </source>
</evidence>
<name>A0ABX1XK73_9BACL</name>
<gene>
    <name evidence="1" type="ORF">GC096_30630</name>
</gene>
<comment type="caution">
    <text evidence="1">The sequence shown here is derived from an EMBL/GenBank/DDBJ whole genome shotgun (WGS) entry which is preliminary data.</text>
</comment>
<evidence type="ECO:0000313" key="1">
    <source>
        <dbReference type="EMBL" id="NOU68386.1"/>
    </source>
</evidence>
<dbReference type="InterPro" id="IPR049254">
    <property type="entry name" value="Phage_tail_terminator"/>
</dbReference>
<reference evidence="1 2" key="1">
    <citation type="submission" date="2019-10" db="EMBL/GenBank/DDBJ databases">
        <title>Description of Paenibacillus humi sp. nov.</title>
        <authorList>
            <person name="Carlier A."/>
            <person name="Qi S."/>
        </authorList>
    </citation>
    <scope>NUCLEOTIDE SEQUENCE [LARGE SCALE GENOMIC DNA]</scope>
    <source>
        <strain evidence="1 2">LMG 31461</strain>
    </source>
</reference>
<accession>A0ABX1XK73</accession>
<evidence type="ECO:0008006" key="3">
    <source>
        <dbReference type="Google" id="ProtNLM"/>
    </source>
</evidence>
<sequence>MIEQDILNGIIGKLDVLAPDLPIYTEQVKQGFVQPAFFVMQLNSGQKKELNNRSFRSLLFNVHYFPNEDSLTKKSDCREMAERLYEALQFINVGGPVRATNLKYEIIDEVLHFFLSFGVHLLEEKTELTKMMQSELEVHL</sequence>
<dbReference type="Pfam" id="PF20765">
    <property type="entry name" value="Phage_tail_terminator_8"/>
    <property type="match status" value="1"/>
</dbReference>
<dbReference type="Proteomes" id="UP000653578">
    <property type="component" value="Unassembled WGS sequence"/>
</dbReference>
<dbReference type="EMBL" id="WHNY01000075">
    <property type="protein sequence ID" value="NOU68386.1"/>
    <property type="molecule type" value="Genomic_DNA"/>
</dbReference>
<organism evidence="1 2">
    <name type="scientific">Paenibacillus plantarum</name>
    <dbReference type="NCBI Taxonomy" id="2654975"/>
    <lineage>
        <taxon>Bacteria</taxon>
        <taxon>Bacillati</taxon>
        <taxon>Bacillota</taxon>
        <taxon>Bacilli</taxon>
        <taxon>Bacillales</taxon>
        <taxon>Paenibacillaceae</taxon>
        <taxon>Paenibacillus</taxon>
    </lineage>
</organism>
<keyword evidence="2" id="KW-1185">Reference proteome</keyword>
<proteinExistence type="predicted"/>